<dbReference type="AlphaFoldDB" id="A0AAV8P6E7"/>
<feature type="domain" description="Zinc finger LSD1-type" evidence="3">
    <location>
        <begin position="294"/>
        <end position="318"/>
    </location>
</feature>
<keyword evidence="5" id="KW-1185">Reference proteome</keyword>
<dbReference type="PANTHER" id="PTHR31747:SF3">
    <property type="entry name" value="PROTEIN LSD1"/>
    <property type="match status" value="1"/>
</dbReference>
<dbReference type="NCBIfam" id="TIGR01053">
    <property type="entry name" value="LSD1"/>
    <property type="match status" value="3"/>
</dbReference>
<dbReference type="Proteomes" id="UP001222027">
    <property type="component" value="Unassembled WGS sequence"/>
</dbReference>
<keyword evidence="2" id="KW-0539">Nucleus</keyword>
<evidence type="ECO:0000313" key="5">
    <source>
        <dbReference type="Proteomes" id="UP001222027"/>
    </source>
</evidence>
<feature type="domain" description="Zinc finger LSD1-type" evidence="3">
    <location>
        <begin position="256"/>
        <end position="280"/>
    </location>
</feature>
<evidence type="ECO:0000256" key="1">
    <source>
        <dbReference type="ARBA" id="ARBA00004123"/>
    </source>
</evidence>
<evidence type="ECO:0000259" key="3">
    <source>
        <dbReference type="Pfam" id="PF06943"/>
    </source>
</evidence>
<evidence type="ECO:0000313" key="4">
    <source>
        <dbReference type="EMBL" id="KAJ8470131.1"/>
    </source>
</evidence>
<evidence type="ECO:0000256" key="2">
    <source>
        <dbReference type="ARBA" id="ARBA00023242"/>
    </source>
</evidence>
<dbReference type="InterPro" id="IPR005735">
    <property type="entry name" value="Znf_LSD1"/>
</dbReference>
<dbReference type="InterPro" id="IPR040319">
    <property type="entry name" value="LSD1-like"/>
</dbReference>
<dbReference type="EMBL" id="JAQQAF010000007">
    <property type="protein sequence ID" value="KAJ8470131.1"/>
    <property type="molecule type" value="Genomic_DNA"/>
</dbReference>
<organism evidence="4 5">
    <name type="scientific">Ensete ventricosum</name>
    <name type="common">Abyssinian banana</name>
    <name type="synonym">Musa ensete</name>
    <dbReference type="NCBI Taxonomy" id="4639"/>
    <lineage>
        <taxon>Eukaryota</taxon>
        <taxon>Viridiplantae</taxon>
        <taxon>Streptophyta</taxon>
        <taxon>Embryophyta</taxon>
        <taxon>Tracheophyta</taxon>
        <taxon>Spermatophyta</taxon>
        <taxon>Magnoliopsida</taxon>
        <taxon>Liliopsida</taxon>
        <taxon>Zingiberales</taxon>
        <taxon>Musaceae</taxon>
        <taxon>Ensete</taxon>
    </lineage>
</organism>
<dbReference type="GO" id="GO:0005634">
    <property type="term" value="C:nucleus"/>
    <property type="evidence" value="ECO:0007669"/>
    <property type="project" value="UniProtKB-SubCell"/>
</dbReference>
<sequence length="384" mass="41555">MARSANAPAATADAVGESWESMGDLRRGFVCVNCGRSSLHRVRIHDNSDAAPEEGLLKSHTTLSELLLQMDAPEIEMMSEAIDETLDKDEAEEETEELTNQVLDEIGVDVASQLSSAPEGQIAVNNKKVDTALRNVAPEKPAVDDLEKRTMLKPVGDSELLLLYSCEFVKSKEIVLCRSYKPSGFRLLVRTSPCRARSYFWRFHLRFFGGMQGQLVCSGCRSVLLYPRGAASVCCAICSTITTVPPPGMEMAQLICGGCRTLLMHVHGATTVRCSCCNTINITRPVNQVANVSCAHCHTTLMYPYGAPSVKCAICHYVTNVGQMDSMRVPVSTMHRLNGPTPAPPSASASQVQNTTVVVENPMSVDESGKLVSNLVVGVTTGKK</sequence>
<dbReference type="PANTHER" id="PTHR31747">
    <property type="entry name" value="PROTEIN LSD1"/>
    <property type="match status" value="1"/>
</dbReference>
<comment type="caution">
    <text evidence="4">The sequence shown here is derived from an EMBL/GenBank/DDBJ whole genome shotgun (WGS) entry which is preliminary data.</text>
</comment>
<dbReference type="Gene3D" id="6.10.140.1230">
    <property type="match status" value="1"/>
</dbReference>
<protein>
    <recommendedName>
        <fullName evidence="3">Zinc finger LSD1-type domain-containing protein</fullName>
    </recommendedName>
</protein>
<dbReference type="Pfam" id="PF06943">
    <property type="entry name" value="zf-LSD1"/>
    <property type="match status" value="3"/>
</dbReference>
<reference evidence="4 5" key="1">
    <citation type="submission" date="2022-12" db="EMBL/GenBank/DDBJ databases">
        <title>Chromosome-scale assembly of the Ensete ventricosum genome.</title>
        <authorList>
            <person name="Dussert Y."/>
            <person name="Stocks J."/>
            <person name="Wendawek A."/>
            <person name="Woldeyes F."/>
            <person name="Nichols R.A."/>
            <person name="Borrell J.S."/>
        </authorList>
    </citation>
    <scope>NUCLEOTIDE SEQUENCE [LARGE SCALE GENOMIC DNA]</scope>
    <source>
        <strain evidence="5">cv. Maze</strain>
        <tissue evidence="4">Seeds</tissue>
    </source>
</reference>
<gene>
    <name evidence="4" type="ORF">OPV22_024474</name>
</gene>
<name>A0AAV8P6E7_ENSVE</name>
<proteinExistence type="predicted"/>
<accession>A0AAV8P6E7</accession>
<feature type="domain" description="Zinc finger LSD1-type" evidence="3">
    <location>
        <begin position="217"/>
        <end position="241"/>
    </location>
</feature>
<comment type="subcellular location">
    <subcellularLocation>
        <location evidence="1">Nucleus</location>
    </subcellularLocation>
</comment>